<name>A0A1T0AUN5_9PAST</name>
<accession>A0A1T0AUN5</accession>
<feature type="transmembrane region" description="Helical" evidence="1">
    <location>
        <begin position="22"/>
        <end position="42"/>
    </location>
</feature>
<feature type="transmembrane region" description="Helical" evidence="1">
    <location>
        <begin position="219"/>
        <end position="244"/>
    </location>
</feature>
<feature type="transmembrane region" description="Helical" evidence="1">
    <location>
        <begin position="69"/>
        <end position="92"/>
    </location>
</feature>
<evidence type="ECO:0008006" key="4">
    <source>
        <dbReference type="Google" id="ProtNLM"/>
    </source>
</evidence>
<organism evidence="2 3">
    <name type="scientific">[Haemophilus] felis</name>
    <dbReference type="NCBI Taxonomy" id="123822"/>
    <lineage>
        <taxon>Bacteria</taxon>
        <taxon>Pseudomonadati</taxon>
        <taxon>Pseudomonadota</taxon>
        <taxon>Gammaproteobacteria</taxon>
        <taxon>Pasteurellales</taxon>
        <taxon>Pasteurellaceae</taxon>
    </lineage>
</organism>
<dbReference type="STRING" id="123822.B0188_10590"/>
<evidence type="ECO:0000313" key="3">
    <source>
        <dbReference type="Proteomes" id="UP000190023"/>
    </source>
</evidence>
<reference evidence="2 3" key="1">
    <citation type="submission" date="2017-02" db="EMBL/GenBank/DDBJ databases">
        <title>Draft genome sequence of Haemophilus felis CCUG 31170 type strain.</title>
        <authorList>
            <person name="Engstrom-Jakobsson H."/>
            <person name="Salva-Serra F."/>
            <person name="Thorell K."/>
            <person name="Gonzales-Siles L."/>
            <person name="Karlsson R."/>
            <person name="Boulund F."/>
            <person name="Engstrand L."/>
            <person name="Kristiansson E."/>
            <person name="Moore E."/>
        </authorList>
    </citation>
    <scope>NUCLEOTIDE SEQUENCE [LARGE SCALE GENOMIC DNA]</scope>
    <source>
        <strain evidence="2 3">CCUG 31170</strain>
    </source>
</reference>
<comment type="caution">
    <text evidence="2">The sequence shown here is derived from an EMBL/GenBank/DDBJ whole genome shotgun (WGS) entry which is preliminary data.</text>
</comment>
<dbReference type="EMBL" id="MUYB01000055">
    <property type="protein sequence ID" value="OOS00495.1"/>
    <property type="molecule type" value="Genomic_DNA"/>
</dbReference>
<proteinExistence type="predicted"/>
<keyword evidence="3" id="KW-1185">Reference proteome</keyword>
<protein>
    <recommendedName>
        <fullName evidence="4">Beta-methylgalactoside transporter</fullName>
    </recommendedName>
</protein>
<keyword evidence="1" id="KW-0472">Membrane</keyword>
<gene>
    <name evidence="2" type="ORF">B0188_10590</name>
</gene>
<dbReference type="OrthoDB" id="5689171at2"/>
<dbReference type="Proteomes" id="UP000190023">
    <property type="component" value="Unassembled WGS sequence"/>
</dbReference>
<dbReference type="AlphaFoldDB" id="A0A1T0AUN5"/>
<keyword evidence="1" id="KW-0812">Transmembrane</keyword>
<feature type="transmembrane region" description="Helical" evidence="1">
    <location>
        <begin position="192"/>
        <end position="213"/>
    </location>
</feature>
<feature type="transmembrane region" description="Helical" evidence="1">
    <location>
        <begin position="145"/>
        <end position="171"/>
    </location>
</feature>
<sequence>MPINFTTIFQDSWNFVRNKQQLTLSFSLAFLLTSLCFDFLIIPNLAPPLSAESDELANALGMKGVGTDFVMYSFIYQLAIFIISHWCLAAIHQISQGQMFNLGGSFTFLLRRLIGVLLINIILLVPVVIGVSDVLFSLLSNRQPSIISAISLALGLYLYVRFCLAGVHYLVTQNNFNQTLKATWYAGIKRGLLLFVYCLFVYILLPFLFRNLSALGNHFILNIIVSALMSFITVFSLVFTYRFYSVFMQK</sequence>
<keyword evidence="1" id="KW-1133">Transmembrane helix</keyword>
<evidence type="ECO:0000256" key="1">
    <source>
        <dbReference type="SAM" id="Phobius"/>
    </source>
</evidence>
<evidence type="ECO:0000313" key="2">
    <source>
        <dbReference type="EMBL" id="OOS00495.1"/>
    </source>
</evidence>
<feature type="transmembrane region" description="Helical" evidence="1">
    <location>
        <begin position="113"/>
        <end position="139"/>
    </location>
</feature>